<keyword evidence="5 6" id="KW-0472">Membrane</keyword>
<feature type="transmembrane region" description="Helical" evidence="6">
    <location>
        <begin position="220"/>
        <end position="244"/>
    </location>
</feature>
<keyword evidence="2" id="KW-1003">Cell membrane</keyword>
<feature type="transmembrane region" description="Helical" evidence="6">
    <location>
        <begin position="7"/>
        <end position="26"/>
    </location>
</feature>
<dbReference type="AlphaFoldDB" id="A0A1W2H1W3"/>
<keyword evidence="4 6" id="KW-1133">Transmembrane helix</keyword>
<dbReference type="PANTHER" id="PTHR39087:SF2">
    <property type="entry name" value="UPF0104 MEMBRANE PROTEIN MJ1595"/>
    <property type="match status" value="1"/>
</dbReference>
<dbReference type="InterPro" id="IPR022791">
    <property type="entry name" value="L-PG_synthase/AglD"/>
</dbReference>
<evidence type="ECO:0000256" key="1">
    <source>
        <dbReference type="ARBA" id="ARBA00004651"/>
    </source>
</evidence>
<feature type="transmembrane region" description="Helical" evidence="6">
    <location>
        <begin position="297"/>
        <end position="322"/>
    </location>
</feature>
<dbReference type="GO" id="GO:0005886">
    <property type="term" value="C:plasma membrane"/>
    <property type="evidence" value="ECO:0007669"/>
    <property type="project" value="UniProtKB-SubCell"/>
</dbReference>
<dbReference type="EMBL" id="LT838813">
    <property type="protein sequence ID" value="SMD42903.1"/>
    <property type="molecule type" value="Genomic_DNA"/>
</dbReference>
<evidence type="ECO:0000256" key="4">
    <source>
        <dbReference type="ARBA" id="ARBA00022989"/>
    </source>
</evidence>
<protein>
    <recommendedName>
        <fullName evidence="9">Lysylphosphatidylglycerol synthase TM region</fullName>
    </recommendedName>
</protein>
<feature type="transmembrane region" description="Helical" evidence="6">
    <location>
        <begin position="123"/>
        <end position="143"/>
    </location>
</feature>
<gene>
    <name evidence="7" type="ORF">SAMN00777080_1472</name>
</gene>
<accession>A0A1W2H1W3</accession>
<reference evidence="8" key="1">
    <citation type="submission" date="2017-04" db="EMBL/GenBank/DDBJ databases">
        <authorList>
            <person name="Varghese N."/>
            <person name="Submissions S."/>
        </authorList>
    </citation>
    <scope>NUCLEOTIDE SEQUENCE [LARGE SCALE GENOMIC DNA]</scope>
    <source>
        <strain evidence="8">DSM 16537</strain>
    </source>
</reference>
<feature type="transmembrane region" description="Helical" evidence="6">
    <location>
        <begin position="274"/>
        <end position="291"/>
    </location>
</feature>
<evidence type="ECO:0000256" key="3">
    <source>
        <dbReference type="ARBA" id="ARBA00022692"/>
    </source>
</evidence>
<dbReference type="PANTHER" id="PTHR39087">
    <property type="entry name" value="UPF0104 MEMBRANE PROTEIN MJ1595"/>
    <property type="match status" value="1"/>
</dbReference>
<dbReference type="RefSeq" id="WP_084119658.1">
    <property type="nucleotide sequence ID" value="NZ_LT838813.1"/>
</dbReference>
<comment type="subcellular location">
    <subcellularLocation>
        <location evidence="1">Cell membrane</location>
        <topology evidence="1">Multi-pass membrane protein</topology>
    </subcellularLocation>
</comment>
<evidence type="ECO:0008006" key="9">
    <source>
        <dbReference type="Google" id="ProtNLM"/>
    </source>
</evidence>
<feature type="transmembrane region" description="Helical" evidence="6">
    <location>
        <begin position="38"/>
        <end position="59"/>
    </location>
</feature>
<evidence type="ECO:0000256" key="6">
    <source>
        <dbReference type="SAM" id="Phobius"/>
    </source>
</evidence>
<dbReference type="Pfam" id="PF03706">
    <property type="entry name" value="LPG_synthase_TM"/>
    <property type="match status" value="1"/>
</dbReference>
<dbReference type="STRING" id="758820.SAMN00777080_1472"/>
<feature type="transmembrane region" description="Helical" evidence="6">
    <location>
        <begin position="165"/>
        <end position="188"/>
    </location>
</feature>
<evidence type="ECO:0000256" key="2">
    <source>
        <dbReference type="ARBA" id="ARBA00022475"/>
    </source>
</evidence>
<evidence type="ECO:0000313" key="7">
    <source>
        <dbReference type="EMBL" id="SMD42903.1"/>
    </source>
</evidence>
<evidence type="ECO:0000313" key="8">
    <source>
        <dbReference type="Proteomes" id="UP000192333"/>
    </source>
</evidence>
<name>A0A1W2H1W3_9BACT</name>
<evidence type="ECO:0000256" key="5">
    <source>
        <dbReference type="ARBA" id="ARBA00023136"/>
    </source>
</evidence>
<keyword evidence="3 6" id="KW-0812">Transmembrane</keyword>
<sequence length="333" mass="37946">MRLTKKQWIQVAVSLIVAIWIFWFLYKDISFDSLLEALSHTSLFWFGLSILVSLIGFWVRAWRWKLLIDAGESEKTKTIHTFWALMIGYLANLLVPRAGEVVRCGVLTKTEDRQMGKLLGTVILERTFDLLFMVSIIFLAFLLEKDLFVRLFSDLVSLDSLKGKIFQYLPLLIGGLIVAMIFVYLVFLKYKDSNLFRKIRHFLRDLVNGVISLKKVDNQLGFWSSSVFIWFTYYLMLMFMAWAIPSTASLSLSSMLMVMVMGSIGMIAPVQGGIGTFHALVAFILMAYGLSNEEGKIFAVIIHGSQVLTMIVLGLIALFFFFKITAKKESKTS</sequence>
<proteinExistence type="predicted"/>
<dbReference type="Proteomes" id="UP000192333">
    <property type="component" value="Chromosome I"/>
</dbReference>
<organism evidence="7 8">
    <name type="scientific">Aquiflexum balticum DSM 16537</name>
    <dbReference type="NCBI Taxonomy" id="758820"/>
    <lineage>
        <taxon>Bacteria</taxon>
        <taxon>Pseudomonadati</taxon>
        <taxon>Bacteroidota</taxon>
        <taxon>Cytophagia</taxon>
        <taxon>Cytophagales</taxon>
        <taxon>Cyclobacteriaceae</taxon>
        <taxon>Aquiflexum</taxon>
    </lineage>
</organism>
<keyword evidence="8" id="KW-1185">Reference proteome</keyword>
<dbReference type="OrthoDB" id="9812094at2"/>
<dbReference type="NCBIfam" id="TIGR00374">
    <property type="entry name" value="flippase-like domain"/>
    <property type="match status" value="1"/>
</dbReference>